<comment type="caution">
    <text evidence="6">The sequence shown here is derived from an EMBL/GenBank/DDBJ whole genome shotgun (WGS) entry which is preliminary data.</text>
</comment>
<dbReference type="Proteomes" id="UP000226079">
    <property type="component" value="Unassembled WGS sequence"/>
</dbReference>
<evidence type="ECO:0000313" key="7">
    <source>
        <dbReference type="Proteomes" id="UP000226079"/>
    </source>
</evidence>
<dbReference type="PIRSF" id="PIRSF002849">
    <property type="entry name" value="AAA_ATPase_chaperone_MoxR_prd"/>
    <property type="match status" value="1"/>
</dbReference>
<keyword evidence="2" id="KW-0067">ATP-binding</keyword>
<dbReference type="GO" id="GO:0005524">
    <property type="term" value="F:ATP binding"/>
    <property type="evidence" value="ECO:0007669"/>
    <property type="project" value="UniProtKB-KW"/>
</dbReference>
<dbReference type="InterPro" id="IPR041628">
    <property type="entry name" value="ChlI/MoxR_AAA_lid"/>
</dbReference>
<comment type="similarity">
    <text evidence="3">Belongs to the MoxR family.</text>
</comment>
<dbReference type="CDD" id="cd00009">
    <property type="entry name" value="AAA"/>
    <property type="match status" value="1"/>
</dbReference>
<dbReference type="Pfam" id="PF17863">
    <property type="entry name" value="AAA_lid_2"/>
    <property type="match status" value="1"/>
</dbReference>
<dbReference type="InterPro" id="IPR050764">
    <property type="entry name" value="CbbQ/NirQ/NorQ/GpvN"/>
</dbReference>
<gene>
    <name evidence="6" type="ORF">ATK74_1535</name>
</gene>
<dbReference type="Gene3D" id="1.10.8.80">
    <property type="entry name" value="Magnesium chelatase subunit I, C-Terminal domain"/>
    <property type="match status" value="1"/>
</dbReference>
<evidence type="ECO:0000256" key="2">
    <source>
        <dbReference type="ARBA" id="ARBA00022840"/>
    </source>
</evidence>
<dbReference type="RefSeq" id="WP_098460457.1">
    <property type="nucleotide sequence ID" value="NZ_PDJC01000001.1"/>
</dbReference>
<dbReference type="PANTHER" id="PTHR42759:SF5">
    <property type="entry name" value="METHANOL DEHYDROGENASE REGULATOR"/>
    <property type="match status" value="1"/>
</dbReference>
<proteinExistence type="inferred from homology"/>
<dbReference type="AlphaFoldDB" id="A0A2A9CTV4"/>
<dbReference type="Gene3D" id="3.40.50.300">
    <property type="entry name" value="P-loop containing nucleotide triphosphate hydrolases"/>
    <property type="match status" value="1"/>
</dbReference>
<organism evidence="6 7">
    <name type="scientific">Propionicimonas paludicola</name>
    <dbReference type="NCBI Taxonomy" id="185243"/>
    <lineage>
        <taxon>Bacteria</taxon>
        <taxon>Bacillati</taxon>
        <taxon>Actinomycetota</taxon>
        <taxon>Actinomycetes</taxon>
        <taxon>Propionibacteriales</taxon>
        <taxon>Nocardioidaceae</taxon>
        <taxon>Propionicimonas</taxon>
    </lineage>
</organism>
<dbReference type="GO" id="GO:0016887">
    <property type="term" value="F:ATP hydrolysis activity"/>
    <property type="evidence" value="ECO:0007669"/>
    <property type="project" value="InterPro"/>
</dbReference>
<name>A0A2A9CTV4_9ACTN</name>
<evidence type="ECO:0000256" key="3">
    <source>
        <dbReference type="ARBA" id="ARBA00061607"/>
    </source>
</evidence>
<accession>A0A2A9CTV4</accession>
<keyword evidence="1" id="KW-0547">Nucleotide-binding</keyword>
<dbReference type="InterPro" id="IPR011703">
    <property type="entry name" value="ATPase_AAA-3"/>
</dbReference>
<evidence type="ECO:0000259" key="5">
    <source>
        <dbReference type="Pfam" id="PF17863"/>
    </source>
</evidence>
<evidence type="ECO:0000259" key="4">
    <source>
        <dbReference type="Pfam" id="PF07726"/>
    </source>
</evidence>
<dbReference type="FunFam" id="3.40.50.300:FF:000640">
    <property type="entry name" value="MoxR family ATPase"/>
    <property type="match status" value="1"/>
</dbReference>
<dbReference type="SUPFAM" id="SSF52540">
    <property type="entry name" value="P-loop containing nucleoside triphosphate hydrolases"/>
    <property type="match status" value="1"/>
</dbReference>
<evidence type="ECO:0000313" key="6">
    <source>
        <dbReference type="EMBL" id="PFG16979.1"/>
    </source>
</evidence>
<keyword evidence="7" id="KW-1185">Reference proteome</keyword>
<feature type="domain" description="ChlI/MoxR AAA lid" evidence="5">
    <location>
        <begin position="239"/>
        <end position="306"/>
    </location>
</feature>
<dbReference type="Pfam" id="PF07726">
    <property type="entry name" value="AAA_3"/>
    <property type="match status" value="1"/>
</dbReference>
<dbReference type="EMBL" id="PDJC01000001">
    <property type="protein sequence ID" value="PFG16979.1"/>
    <property type="molecule type" value="Genomic_DNA"/>
</dbReference>
<sequence length="321" mass="34173">MEGIGEDDIARVTALARSIREAVSTVIEGKPEAIELATAALLAEAHLLIEDVPGVGKTMLAKSLAKTIDATVRRIQFTPDLLPSDITGVSVYNQSSGNFEFKPGSVFANLVIGDEINRASPKTQSALLEAMEERRVTVDGVSHELPRPFLVIATQNPIEMEGTYPLPEAQRDRFGLRIDIGYPSPAAEVAMLEHHGDTDPLGPLAPVARAATVMEAIGIVRRVYVHPQVKQYLVNVVSATRAAPELRLGASPRASLQLMRAAKAWAAMDGRGYVIPEDIADLAIPTLAHRVLLSPAAQLAGRNPADAVAAAIATVAVPAKR</sequence>
<feature type="domain" description="ATPase AAA-3" evidence="4">
    <location>
        <begin position="46"/>
        <end position="174"/>
    </location>
</feature>
<dbReference type="OrthoDB" id="9808397at2"/>
<evidence type="ECO:0000256" key="1">
    <source>
        <dbReference type="ARBA" id="ARBA00022741"/>
    </source>
</evidence>
<protein>
    <submittedName>
        <fullName evidence="6">MoxR-like ATPase</fullName>
    </submittedName>
</protein>
<reference evidence="6 7" key="1">
    <citation type="submission" date="2017-10" db="EMBL/GenBank/DDBJ databases">
        <title>Sequencing the genomes of 1000 actinobacteria strains.</title>
        <authorList>
            <person name="Klenk H.-P."/>
        </authorList>
    </citation>
    <scope>NUCLEOTIDE SEQUENCE [LARGE SCALE GENOMIC DNA]</scope>
    <source>
        <strain evidence="6 7">DSM 15597</strain>
    </source>
</reference>
<dbReference type="PANTHER" id="PTHR42759">
    <property type="entry name" value="MOXR FAMILY PROTEIN"/>
    <property type="match status" value="1"/>
</dbReference>
<dbReference type="InterPro" id="IPR027417">
    <property type="entry name" value="P-loop_NTPase"/>
</dbReference>